<protein>
    <recommendedName>
        <fullName evidence="1">VOC domain-containing protein</fullName>
    </recommendedName>
</protein>
<evidence type="ECO:0000259" key="1">
    <source>
        <dbReference type="PROSITE" id="PS51819"/>
    </source>
</evidence>
<keyword evidence="3" id="KW-1185">Reference proteome</keyword>
<dbReference type="SUPFAM" id="SSF54593">
    <property type="entry name" value="Glyoxalase/Bleomycin resistance protein/Dihydroxybiphenyl dioxygenase"/>
    <property type="match status" value="1"/>
</dbReference>
<dbReference type="OrthoDB" id="2453533at2"/>
<name>A0A4V3FKM6_9ACTN</name>
<dbReference type="EMBL" id="SOCE01000001">
    <property type="protein sequence ID" value="TDU90813.1"/>
    <property type="molecule type" value="Genomic_DNA"/>
</dbReference>
<dbReference type="InterPro" id="IPR029068">
    <property type="entry name" value="Glyas_Bleomycin-R_OHBP_Dase"/>
</dbReference>
<feature type="domain" description="VOC" evidence="1">
    <location>
        <begin position="4"/>
        <end position="113"/>
    </location>
</feature>
<dbReference type="PROSITE" id="PS51819">
    <property type="entry name" value="VOC"/>
    <property type="match status" value="1"/>
</dbReference>
<dbReference type="AlphaFoldDB" id="A0A4V3FKM6"/>
<dbReference type="InterPro" id="IPR037523">
    <property type="entry name" value="VOC_core"/>
</dbReference>
<proteinExistence type="predicted"/>
<gene>
    <name evidence="2" type="ORF">EV138_4410</name>
</gene>
<accession>A0A4V3FKM6</accession>
<dbReference type="CDD" id="cd06587">
    <property type="entry name" value="VOC"/>
    <property type="match status" value="1"/>
</dbReference>
<dbReference type="Proteomes" id="UP000295151">
    <property type="component" value="Unassembled WGS sequence"/>
</dbReference>
<evidence type="ECO:0000313" key="2">
    <source>
        <dbReference type="EMBL" id="TDU90813.1"/>
    </source>
</evidence>
<sequence>MEIKAVLAVLPVTEIGPATEWYESFFGRPADSRPMDSLAEWHLSDQATVQVFEDPGKAGRTAVNFFVDDLDTARSTLSAAGITTTDPTEVAQGRQRLATTADPDNNQLGLLQHLT</sequence>
<evidence type="ECO:0000313" key="3">
    <source>
        <dbReference type="Proteomes" id="UP000295151"/>
    </source>
</evidence>
<dbReference type="Gene3D" id="3.10.180.10">
    <property type="entry name" value="2,3-Dihydroxybiphenyl 1,2-Dioxygenase, domain 1"/>
    <property type="match status" value="1"/>
</dbReference>
<reference evidence="2 3" key="1">
    <citation type="submission" date="2019-03" db="EMBL/GenBank/DDBJ databases">
        <title>Genomic Encyclopedia of Type Strains, Phase III (KMG-III): the genomes of soil and plant-associated and newly described type strains.</title>
        <authorList>
            <person name="Whitman W."/>
        </authorList>
    </citation>
    <scope>NUCLEOTIDE SEQUENCE [LARGE SCALE GENOMIC DNA]</scope>
    <source>
        <strain evidence="2 3">VKM Ac-2575</strain>
    </source>
</reference>
<organism evidence="2 3">
    <name type="scientific">Kribbella voronezhensis</name>
    <dbReference type="NCBI Taxonomy" id="2512212"/>
    <lineage>
        <taxon>Bacteria</taxon>
        <taxon>Bacillati</taxon>
        <taxon>Actinomycetota</taxon>
        <taxon>Actinomycetes</taxon>
        <taxon>Propionibacteriales</taxon>
        <taxon>Kribbellaceae</taxon>
        <taxon>Kribbella</taxon>
    </lineage>
</organism>
<comment type="caution">
    <text evidence="2">The sequence shown here is derived from an EMBL/GenBank/DDBJ whole genome shotgun (WGS) entry which is preliminary data.</text>
</comment>